<keyword evidence="2" id="KW-0472">Membrane</keyword>
<dbReference type="AlphaFoldDB" id="A0AAD9YDN2"/>
<accession>A0AAD9YDN2</accession>
<proteinExistence type="predicted"/>
<sequence length="114" mass="12467">MNVVYGMKANALLYNAGIVNVGTVILFATLVGGSGALWSRIGSRDNSDVSIILRISLRVIETTLTSSLEVPMKFQDWHEALKIASVDNGINEGPMWSTPSRRDFQHCDPPPHVT</sequence>
<dbReference type="Proteomes" id="UP001281614">
    <property type="component" value="Unassembled WGS sequence"/>
</dbReference>
<evidence type="ECO:0000313" key="4">
    <source>
        <dbReference type="Proteomes" id="UP001281614"/>
    </source>
</evidence>
<dbReference type="EMBL" id="VYYT01000178">
    <property type="protein sequence ID" value="KAK2759683.1"/>
    <property type="molecule type" value="Genomic_DNA"/>
</dbReference>
<keyword evidence="2" id="KW-1133">Transmembrane helix</keyword>
<evidence type="ECO:0000256" key="2">
    <source>
        <dbReference type="SAM" id="Phobius"/>
    </source>
</evidence>
<protein>
    <submittedName>
        <fullName evidence="3">Uncharacterized protein</fullName>
    </submittedName>
</protein>
<evidence type="ECO:0000313" key="3">
    <source>
        <dbReference type="EMBL" id="KAK2759683.1"/>
    </source>
</evidence>
<comment type="caution">
    <text evidence="3">The sequence shown here is derived from an EMBL/GenBank/DDBJ whole genome shotgun (WGS) entry which is preliminary data.</text>
</comment>
<name>A0AAD9YDN2_COLKA</name>
<gene>
    <name evidence="3" type="ORF">CKAH01_05470</name>
</gene>
<feature type="transmembrane region" description="Helical" evidence="2">
    <location>
        <begin position="12"/>
        <end position="38"/>
    </location>
</feature>
<feature type="region of interest" description="Disordered" evidence="1">
    <location>
        <begin position="94"/>
        <end position="114"/>
    </location>
</feature>
<evidence type="ECO:0000256" key="1">
    <source>
        <dbReference type="SAM" id="MobiDB-lite"/>
    </source>
</evidence>
<keyword evidence="4" id="KW-1185">Reference proteome</keyword>
<organism evidence="3 4">
    <name type="scientific">Colletotrichum kahawae</name>
    <name type="common">Coffee berry disease fungus</name>
    <dbReference type="NCBI Taxonomy" id="34407"/>
    <lineage>
        <taxon>Eukaryota</taxon>
        <taxon>Fungi</taxon>
        <taxon>Dikarya</taxon>
        <taxon>Ascomycota</taxon>
        <taxon>Pezizomycotina</taxon>
        <taxon>Sordariomycetes</taxon>
        <taxon>Hypocreomycetidae</taxon>
        <taxon>Glomerellales</taxon>
        <taxon>Glomerellaceae</taxon>
        <taxon>Colletotrichum</taxon>
        <taxon>Colletotrichum gloeosporioides species complex</taxon>
    </lineage>
</organism>
<keyword evidence="2" id="KW-0812">Transmembrane</keyword>
<reference evidence="3" key="1">
    <citation type="submission" date="2023-02" db="EMBL/GenBank/DDBJ databases">
        <title>Colletotrichum kahawae CIFC_Que2 genome sequencing and assembly.</title>
        <authorList>
            <person name="Baroncelli R."/>
        </authorList>
    </citation>
    <scope>NUCLEOTIDE SEQUENCE</scope>
    <source>
        <strain evidence="3">CIFC_Que2</strain>
    </source>
</reference>